<dbReference type="PANTHER" id="PTHR16214:SF3">
    <property type="entry name" value="TRANSMEMBRANE PROTEIN 260"/>
    <property type="match status" value="1"/>
</dbReference>
<reference evidence="3" key="2">
    <citation type="journal article" date="2017" name="Sci. Adv.">
        <title>A tail of two voltages: Proteomic comparison of the three electric organs of the electric eel.</title>
        <authorList>
            <person name="Traeger L.L."/>
            <person name="Sabat G."/>
            <person name="Barrett-Wilt G.A."/>
            <person name="Wells G.B."/>
            <person name="Sussman M.R."/>
        </authorList>
    </citation>
    <scope>NUCLEOTIDE SEQUENCE [LARGE SCALE GENOMIC DNA]</scope>
</reference>
<keyword evidence="1" id="KW-0472">Membrane</keyword>
<accession>A0A4W4ELF4</accession>
<keyword evidence="1" id="KW-0812">Transmembrane</keyword>
<dbReference type="Proteomes" id="UP000314983">
    <property type="component" value="Chromosome 13"/>
</dbReference>
<name>A0A4W4ELF4_ELEEL</name>
<dbReference type="GeneTree" id="ENSGT00390000013544"/>
<dbReference type="Ensembl" id="ENSEEET00000012863.2">
    <property type="protein sequence ID" value="ENSEEEP00000012716.2"/>
    <property type="gene ID" value="ENSEEEG00000006388.2"/>
</dbReference>
<keyword evidence="3" id="KW-1185">Reference proteome</keyword>
<evidence type="ECO:0000256" key="1">
    <source>
        <dbReference type="SAM" id="Phobius"/>
    </source>
</evidence>
<feature type="transmembrane region" description="Helical" evidence="1">
    <location>
        <begin position="20"/>
        <end position="47"/>
    </location>
</feature>
<feature type="transmembrane region" description="Helical" evidence="1">
    <location>
        <begin position="59"/>
        <end position="78"/>
    </location>
</feature>
<feature type="transmembrane region" description="Helical" evidence="1">
    <location>
        <begin position="185"/>
        <end position="206"/>
    </location>
</feature>
<dbReference type="InterPro" id="IPR052724">
    <property type="entry name" value="GT117_domain-containing"/>
</dbReference>
<dbReference type="PANTHER" id="PTHR16214">
    <property type="entry name" value="TRANSMEMBRANE PROTEIN 260"/>
    <property type="match status" value="1"/>
</dbReference>
<reference evidence="2" key="4">
    <citation type="submission" date="2025-08" db="UniProtKB">
        <authorList>
            <consortium name="Ensembl"/>
        </authorList>
    </citation>
    <scope>IDENTIFICATION</scope>
</reference>
<reference evidence="2" key="3">
    <citation type="submission" date="2020-05" db="EMBL/GenBank/DDBJ databases">
        <title>Electrophorus electricus (electric eel) genome, fEleEle1, primary haplotype.</title>
        <authorList>
            <person name="Myers G."/>
            <person name="Meyer A."/>
            <person name="Fedrigo O."/>
            <person name="Formenti G."/>
            <person name="Rhie A."/>
            <person name="Tracey A."/>
            <person name="Sims Y."/>
            <person name="Jarvis E.D."/>
        </authorList>
    </citation>
    <scope>NUCLEOTIDE SEQUENCE [LARGE SCALE GENOMIC DNA]</scope>
</reference>
<reference evidence="3" key="1">
    <citation type="journal article" date="2014" name="Science">
        <title>Nonhuman genetics. Genomic basis for the convergent evolution of electric organs.</title>
        <authorList>
            <person name="Gallant J.R."/>
            <person name="Traeger L.L."/>
            <person name="Volkening J.D."/>
            <person name="Moffett H."/>
            <person name="Chen P.H."/>
            <person name="Novina C.D."/>
            <person name="Phillips G.N.Jr."/>
            <person name="Anand R."/>
            <person name="Wells G.B."/>
            <person name="Pinch M."/>
            <person name="Guth R."/>
            <person name="Unguez G.A."/>
            <person name="Albert J.S."/>
            <person name="Zakon H.H."/>
            <person name="Samanta M.P."/>
            <person name="Sussman M.R."/>
        </authorList>
    </citation>
    <scope>NUCLEOTIDE SEQUENCE [LARGE SCALE GENOMIC DNA]</scope>
</reference>
<evidence type="ECO:0008006" key="4">
    <source>
        <dbReference type="Google" id="ProtNLM"/>
    </source>
</evidence>
<keyword evidence="1" id="KW-1133">Transmembrane helix</keyword>
<protein>
    <recommendedName>
        <fullName evidence="4">Transmembrane protein 260</fullName>
    </recommendedName>
</protein>
<feature type="transmembrane region" description="Helical" evidence="1">
    <location>
        <begin position="148"/>
        <end position="165"/>
    </location>
</feature>
<organism evidence="2 3">
    <name type="scientific">Electrophorus electricus</name>
    <name type="common">Electric eel</name>
    <name type="synonym">Gymnotus electricus</name>
    <dbReference type="NCBI Taxonomy" id="8005"/>
    <lineage>
        <taxon>Eukaryota</taxon>
        <taxon>Metazoa</taxon>
        <taxon>Chordata</taxon>
        <taxon>Craniata</taxon>
        <taxon>Vertebrata</taxon>
        <taxon>Euteleostomi</taxon>
        <taxon>Actinopterygii</taxon>
        <taxon>Neopterygii</taxon>
        <taxon>Teleostei</taxon>
        <taxon>Ostariophysi</taxon>
        <taxon>Gymnotiformes</taxon>
        <taxon>Gymnotoidei</taxon>
        <taxon>Gymnotidae</taxon>
        <taxon>Electrophorus</taxon>
    </lineage>
</organism>
<proteinExistence type="predicted"/>
<dbReference type="AlphaFoldDB" id="A0A4W4ELF4"/>
<reference evidence="2" key="5">
    <citation type="submission" date="2025-09" db="UniProtKB">
        <authorList>
            <consortium name="Ensembl"/>
        </authorList>
    </citation>
    <scope>IDENTIFICATION</scope>
</reference>
<dbReference type="OMA" id="QRTEYGA"/>
<feature type="transmembrane region" description="Helical" evidence="1">
    <location>
        <begin position="213"/>
        <end position="232"/>
    </location>
</feature>
<evidence type="ECO:0000313" key="2">
    <source>
        <dbReference type="Ensembl" id="ENSEEEP00000012716.2"/>
    </source>
</evidence>
<sequence length="250" mass="27581">LSACVHNAESVAHKRKLAQWGALCCGLGLCNQHTLVVYVLVIVPWALLQLSAPSVLSVWDVFGLGLWFSAGFLPYLYLPVSSYVNMARWSWGDQTTLAGLLTHLLRAEYGTFSLAKSEAVVLGFVSRLKTSQPFCCCLCSTHRRRCSLVWLIAVMVSLYSVFFAWRANLDIETPLLLGVVERFWLQADAGMCVLAGVGLGWSVSWLQRRLAGGAVWTAGAWLLTAGLLSHMIHSNHRCAFFSGAVIFRRS</sequence>
<evidence type="ECO:0000313" key="3">
    <source>
        <dbReference type="Proteomes" id="UP000314983"/>
    </source>
</evidence>